<sequence>MYFNADEIVIESIEFISDNYFYDEVNVSHITYGTDRAFLMGCAVSIVSVLRESRGKNLHFHVFTDELNEDEKNKFKEISSQYKTKVTIHFIDKLKLTLLPVNKLWSAAIYYRFIIADFFAHKIDKVIYLDSDVLCIGSINPLFDIALQNNVLAAATERNDVWWKNRAERLGEPILADGYFNSGVLIINIVEWQKQQITEKAMAALSDKNLINKITYFDQDVLNLVACKKVMFLDKKYNTQYSINYELKKDPIRPLYTDVRLIHYIGPTKPWHAWANEYLVTDFFLTVRNASPWKSSPLLEPVSSSQLRYAAKHEINKKNYFRGFVFYFKYFLSKIIKSE</sequence>
<name>A0A6M8UDV9_9GAMM</name>
<dbReference type="InterPro" id="IPR050748">
    <property type="entry name" value="Glycosyltrans_8_dom-fam"/>
</dbReference>
<dbReference type="EMBL" id="CP054212">
    <property type="protein sequence ID" value="QKJ89056.1"/>
    <property type="molecule type" value="Genomic_DNA"/>
</dbReference>
<keyword evidence="11" id="KW-1185">Reference proteome</keyword>
<dbReference type="KEGG" id="pmak:PMPD1_4152"/>
<keyword evidence="5 10" id="KW-0808">Transferase</keyword>
<dbReference type="Pfam" id="PF01501">
    <property type="entry name" value="Glyco_transf_8"/>
    <property type="match status" value="1"/>
</dbReference>
<evidence type="ECO:0000313" key="11">
    <source>
        <dbReference type="Proteomes" id="UP000505325"/>
    </source>
</evidence>
<evidence type="ECO:0000256" key="1">
    <source>
        <dbReference type="ARBA" id="ARBA00001946"/>
    </source>
</evidence>
<dbReference type="PANTHER" id="PTHR13778">
    <property type="entry name" value="GLYCOSYLTRANSFERASE 8 DOMAIN-CONTAINING PROTEIN"/>
    <property type="match status" value="1"/>
</dbReference>
<proteinExistence type="inferred from homology"/>
<protein>
    <submittedName>
        <fullName evidence="10">UDP-glucose:(Glucosyl)LPS alpha-1,3-glucosyltransferase</fullName>
    </submittedName>
</protein>
<dbReference type="AlphaFoldDB" id="A0A6M8UDV9"/>
<reference evidence="10 11" key="1">
    <citation type="submission" date="2020-06" db="EMBL/GenBank/DDBJ databases">
        <title>Genome sequence of Paramixta manurensis strain PD-1.</title>
        <authorList>
            <person name="Lee C.W."/>
            <person name="Kim J."/>
        </authorList>
    </citation>
    <scope>NUCLEOTIDE SEQUENCE [LARGE SCALE GENOMIC DNA]</scope>
    <source>
        <strain evidence="10 11">PD-1</strain>
    </source>
</reference>
<evidence type="ECO:0000313" key="10">
    <source>
        <dbReference type="EMBL" id="QKJ89056.1"/>
    </source>
</evidence>
<evidence type="ECO:0000256" key="5">
    <source>
        <dbReference type="ARBA" id="ARBA00022679"/>
    </source>
</evidence>
<keyword evidence="6" id="KW-0479">Metal-binding</keyword>
<dbReference type="SUPFAM" id="SSF53448">
    <property type="entry name" value="Nucleotide-diphospho-sugar transferases"/>
    <property type="match status" value="1"/>
</dbReference>
<dbReference type="InterPro" id="IPR013645">
    <property type="entry name" value="Glyco_transf_8N"/>
</dbReference>
<keyword evidence="8" id="KW-0448">Lipopolysaccharide biosynthesis</keyword>
<dbReference type="CDD" id="cd04194">
    <property type="entry name" value="GT8_A4GalT_like"/>
    <property type="match status" value="1"/>
</dbReference>
<evidence type="ECO:0000256" key="8">
    <source>
        <dbReference type="ARBA" id="ARBA00022985"/>
    </source>
</evidence>
<organism evidence="10 11">
    <name type="scientific">Paramixta manurensis</name>
    <dbReference type="NCBI Taxonomy" id="2740817"/>
    <lineage>
        <taxon>Bacteria</taxon>
        <taxon>Pseudomonadati</taxon>
        <taxon>Pseudomonadota</taxon>
        <taxon>Gammaproteobacteria</taxon>
        <taxon>Enterobacterales</taxon>
        <taxon>Erwiniaceae</taxon>
        <taxon>Paramixta</taxon>
    </lineage>
</organism>
<dbReference type="Gene3D" id="3.90.550.10">
    <property type="entry name" value="Spore Coat Polysaccharide Biosynthesis Protein SpsA, Chain A"/>
    <property type="match status" value="1"/>
</dbReference>
<accession>A0A6M8UDV9</accession>
<dbReference type="InterPro" id="IPR029044">
    <property type="entry name" value="Nucleotide-diphossugar_trans"/>
</dbReference>
<dbReference type="Proteomes" id="UP000505325">
    <property type="component" value="Chromosome"/>
</dbReference>
<dbReference type="InterPro" id="IPR002495">
    <property type="entry name" value="Glyco_trans_8"/>
</dbReference>
<dbReference type="Pfam" id="PF08437">
    <property type="entry name" value="Glyco_transf_8C"/>
    <property type="match status" value="1"/>
</dbReference>
<evidence type="ECO:0000259" key="9">
    <source>
        <dbReference type="Pfam" id="PF08437"/>
    </source>
</evidence>
<evidence type="ECO:0000256" key="7">
    <source>
        <dbReference type="ARBA" id="ARBA00022842"/>
    </source>
</evidence>
<evidence type="ECO:0000256" key="6">
    <source>
        <dbReference type="ARBA" id="ARBA00022723"/>
    </source>
</evidence>
<evidence type="ECO:0000256" key="3">
    <source>
        <dbReference type="ARBA" id="ARBA00006351"/>
    </source>
</evidence>
<comment type="pathway">
    <text evidence="2">Bacterial outer membrane biogenesis; LPS core biosynthesis.</text>
</comment>
<evidence type="ECO:0000256" key="2">
    <source>
        <dbReference type="ARBA" id="ARBA00004713"/>
    </source>
</evidence>
<keyword evidence="7" id="KW-0460">Magnesium</keyword>
<gene>
    <name evidence="10" type="ORF">PMPD1_4152</name>
</gene>
<evidence type="ECO:0000256" key="4">
    <source>
        <dbReference type="ARBA" id="ARBA00022676"/>
    </source>
</evidence>
<dbReference type="GO" id="GO:0046872">
    <property type="term" value="F:metal ion binding"/>
    <property type="evidence" value="ECO:0007669"/>
    <property type="project" value="UniProtKB-KW"/>
</dbReference>
<feature type="domain" description="Glycosyl transferase family 8 C-terminal" evidence="9">
    <location>
        <begin position="278"/>
        <end position="334"/>
    </location>
</feature>
<dbReference type="PANTHER" id="PTHR13778:SF47">
    <property type="entry name" value="LIPOPOLYSACCHARIDE 1,3-GALACTOSYLTRANSFERASE"/>
    <property type="match status" value="1"/>
</dbReference>
<keyword evidence="4" id="KW-0328">Glycosyltransferase</keyword>
<comment type="cofactor">
    <cofactor evidence="1">
        <name>Mg(2+)</name>
        <dbReference type="ChEBI" id="CHEBI:18420"/>
    </cofactor>
</comment>
<dbReference type="GO" id="GO:0008918">
    <property type="term" value="F:lipopolysaccharide 3-alpha-galactosyltransferase activity"/>
    <property type="evidence" value="ECO:0007669"/>
    <property type="project" value="InterPro"/>
</dbReference>
<comment type="similarity">
    <text evidence="3">Belongs to the glycosyltransferase 8 family.</text>
</comment>